<evidence type="ECO:0000256" key="5">
    <source>
        <dbReference type="HAMAP-Rule" id="MF_00731"/>
    </source>
</evidence>
<sequence length="474" mass="53253">MQTWLNKRASLAPQQIGLYYQGQSYTFQQIKQSVQHRAQQLVTLGVSTHEHVGIYGQNTFENYLNILALLQLNATIVFCNIRLASTELTQQLTDAKVKMCLVDQNTCPTNLADIHNLQVITLASLQQLQPTAFDDVDIQFRDVASLMYTSGTTGQPKGVLQTYGNHWASAMNTLLNFQVTQQDCWLCVVPLFHISGFSIVLRSLIYGIPLYLVEHFDAQICHRLLVDQPITIMSVVPTMLQELLAHNVSHQPYNDAFRLMFLGGAPLNSTLLTQCQQQHILVVQSYGMTETCSNVVALNNADAQRKQGSCGQALFTNQIRIADTGEIQLKSPALTPGYWHQAERWQAKLTTDDWFQTGDVGYLDDENFLFIKGRLDDMFVSGGENIFPNEIENVYQQIPQIQEIGVTSKPDLKWGAVPVAYLVGNDVPTADELIAFGRKNLAHYKVPVAFHQVDQLPHNSSGKLLRRKLINLVF</sequence>
<organism evidence="8 9">
    <name type="scientific">Bombilactobacillus folatiphilus</name>
    <dbReference type="NCBI Taxonomy" id="2923362"/>
    <lineage>
        <taxon>Bacteria</taxon>
        <taxon>Bacillati</taxon>
        <taxon>Bacillota</taxon>
        <taxon>Bacilli</taxon>
        <taxon>Lactobacillales</taxon>
        <taxon>Lactobacillaceae</taxon>
        <taxon>Bombilactobacillus</taxon>
    </lineage>
</organism>
<dbReference type="Proteomes" id="UP000831495">
    <property type="component" value="Chromosome"/>
</dbReference>
<evidence type="ECO:0000313" key="9">
    <source>
        <dbReference type="Proteomes" id="UP000831495"/>
    </source>
</evidence>
<keyword evidence="1 5" id="KW-0474">Menaquinone biosynthesis</keyword>
<dbReference type="PANTHER" id="PTHR43201:SF5">
    <property type="entry name" value="MEDIUM-CHAIN ACYL-COA LIGASE ACSF2, MITOCHONDRIAL"/>
    <property type="match status" value="1"/>
</dbReference>
<dbReference type="InterPro" id="IPR025110">
    <property type="entry name" value="AMP-bd_C"/>
</dbReference>
<dbReference type="InterPro" id="IPR020845">
    <property type="entry name" value="AMP-binding_CS"/>
</dbReference>
<dbReference type="NCBIfam" id="NF002966">
    <property type="entry name" value="PRK03640.1"/>
    <property type="match status" value="1"/>
</dbReference>
<dbReference type="SUPFAM" id="SSF56801">
    <property type="entry name" value="Acetyl-CoA synthetase-like"/>
    <property type="match status" value="1"/>
</dbReference>
<dbReference type="Gene3D" id="3.40.50.12780">
    <property type="entry name" value="N-terminal domain of ligase-like"/>
    <property type="match status" value="1"/>
</dbReference>
<comment type="pathway">
    <text evidence="5">Quinol/quinone metabolism; 1,4-dihydroxy-2-naphthoate biosynthesis; 1,4-dihydroxy-2-naphthoate from chorismate: step 5/7.</text>
</comment>
<feature type="domain" description="AMP-dependent synthetase/ligase" evidence="6">
    <location>
        <begin position="8"/>
        <end position="339"/>
    </location>
</feature>
<dbReference type="NCBIfam" id="TIGR01923">
    <property type="entry name" value="menE"/>
    <property type="match status" value="1"/>
</dbReference>
<evidence type="ECO:0000256" key="1">
    <source>
        <dbReference type="ARBA" id="ARBA00022428"/>
    </source>
</evidence>
<accession>A0ABY4P8F9</accession>
<evidence type="ECO:0000259" key="6">
    <source>
        <dbReference type="Pfam" id="PF00501"/>
    </source>
</evidence>
<dbReference type="GO" id="GO:0008756">
    <property type="term" value="F:o-succinylbenzoate-CoA ligase activity"/>
    <property type="evidence" value="ECO:0007669"/>
    <property type="project" value="UniProtKB-EC"/>
</dbReference>
<dbReference type="Pfam" id="PF13193">
    <property type="entry name" value="AMP-binding_C"/>
    <property type="match status" value="1"/>
</dbReference>
<name>A0ABY4P8F9_9LACO</name>
<dbReference type="InterPro" id="IPR042099">
    <property type="entry name" value="ANL_N_sf"/>
</dbReference>
<evidence type="ECO:0000313" key="8">
    <source>
        <dbReference type="EMBL" id="UQS81979.1"/>
    </source>
</evidence>
<dbReference type="RefSeq" id="WP_249514247.1">
    <property type="nucleotide sequence ID" value="NZ_CP093366.1"/>
</dbReference>
<dbReference type="Gene3D" id="3.30.300.30">
    <property type="match status" value="1"/>
</dbReference>
<dbReference type="PANTHER" id="PTHR43201">
    <property type="entry name" value="ACYL-COA SYNTHETASE"/>
    <property type="match status" value="1"/>
</dbReference>
<evidence type="ECO:0000256" key="2">
    <source>
        <dbReference type="ARBA" id="ARBA00022598"/>
    </source>
</evidence>
<evidence type="ECO:0000256" key="3">
    <source>
        <dbReference type="ARBA" id="ARBA00022741"/>
    </source>
</evidence>
<reference evidence="8" key="1">
    <citation type="journal article" date="2022" name="Int. J. Syst. Evol. Microbiol.">
        <title>Apilactobacillus apisilvae sp. nov., Nicolia spurrieriana gen. nov. sp. nov., Bombilactobacillus folatiphilus sp. nov. and Bombilactobacillus thymidiniphilus sp. nov., four new lactic acid bacterial isolates from stingless bees Tetragonula carbonaria and Austroplebeia australis.</title>
        <authorList>
            <person name="Oliphant S.A."/>
            <person name="Watson-Haigh N.S."/>
            <person name="Sumby K.M."/>
            <person name="Gardner J."/>
            <person name="Groom S."/>
            <person name="Jiranek V."/>
        </authorList>
    </citation>
    <scope>NUCLEOTIDE SEQUENCE</scope>
    <source>
        <strain evidence="8">SG4_D2</strain>
    </source>
</reference>
<proteinExistence type="inferred from homology"/>
<keyword evidence="9" id="KW-1185">Reference proteome</keyword>
<dbReference type="EMBL" id="CP093366">
    <property type="protein sequence ID" value="UQS81979.1"/>
    <property type="molecule type" value="Genomic_DNA"/>
</dbReference>
<keyword evidence="2 5" id="KW-0436">Ligase</keyword>
<evidence type="ECO:0000259" key="7">
    <source>
        <dbReference type="Pfam" id="PF13193"/>
    </source>
</evidence>
<dbReference type="InterPro" id="IPR000873">
    <property type="entry name" value="AMP-dep_synth/lig_dom"/>
</dbReference>
<comment type="catalytic activity">
    <reaction evidence="5">
        <text>2-succinylbenzoate + ATP + CoA = 2-succinylbenzoyl-CoA + AMP + diphosphate</text>
        <dbReference type="Rhea" id="RHEA:17009"/>
        <dbReference type="ChEBI" id="CHEBI:18325"/>
        <dbReference type="ChEBI" id="CHEBI:30616"/>
        <dbReference type="ChEBI" id="CHEBI:33019"/>
        <dbReference type="ChEBI" id="CHEBI:57287"/>
        <dbReference type="ChEBI" id="CHEBI:57364"/>
        <dbReference type="ChEBI" id="CHEBI:456215"/>
        <dbReference type="EC" id="6.2.1.26"/>
    </reaction>
</comment>
<dbReference type="PROSITE" id="PS00455">
    <property type="entry name" value="AMP_BINDING"/>
    <property type="match status" value="1"/>
</dbReference>
<feature type="domain" description="AMP-binding enzyme C-terminal" evidence="7">
    <location>
        <begin position="390"/>
        <end position="463"/>
    </location>
</feature>
<dbReference type="InterPro" id="IPR045851">
    <property type="entry name" value="AMP-bd_C_sf"/>
</dbReference>
<comment type="function">
    <text evidence="5">Converts 2-succinylbenzoate (OSB) to 2-succinylbenzoyl-CoA (OSB-CoA).</text>
</comment>
<comment type="pathway">
    <text evidence="5">Quinol/quinone metabolism; menaquinone biosynthesis.</text>
</comment>
<dbReference type="EC" id="6.2.1.26" evidence="5"/>
<keyword evidence="4 5" id="KW-0067">ATP-binding</keyword>
<dbReference type="HAMAP" id="MF_00731">
    <property type="entry name" value="MenE"/>
    <property type="match status" value="1"/>
</dbReference>
<protein>
    <recommendedName>
        <fullName evidence="5">2-succinylbenzoate--CoA ligase</fullName>
        <ecNumber evidence="5">6.2.1.26</ecNumber>
    </recommendedName>
    <alternativeName>
        <fullName evidence="5">o-succinylbenzoyl-CoA synthetase</fullName>
        <shortName evidence="5">OSB-CoA synthetase</shortName>
    </alternativeName>
</protein>
<gene>
    <name evidence="5" type="primary">menE</name>
    <name evidence="8" type="ORF">MOO45_07260</name>
</gene>
<dbReference type="Pfam" id="PF00501">
    <property type="entry name" value="AMP-binding"/>
    <property type="match status" value="1"/>
</dbReference>
<comment type="similarity">
    <text evidence="5">Belongs to the ATP-dependent AMP-binding enzyme family. MenE subfamily.</text>
</comment>
<evidence type="ECO:0000256" key="4">
    <source>
        <dbReference type="ARBA" id="ARBA00022840"/>
    </source>
</evidence>
<keyword evidence="3 5" id="KW-0547">Nucleotide-binding</keyword>
<dbReference type="InterPro" id="IPR010192">
    <property type="entry name" value="MenE"/>
</dbReference>